<dbReference type="AlphaFoldDB" id="A0A0A8Z0T1"/>
<reference evidence="1" key="1">
    <citation type="submission" date="2014-09" db="EMBL/GenBank/DDBJ databases">
        <authorList>
            <person name="Magalhaes I.L.F."/>
            <person name="Oliveira U."/>
            <person name="Santos F.R."/>
            <person name="Vidigal T.H.D.A."/>
            <person name="Brescovit A.D."/>
            <person name="Santos A.J."/>
        </authorList>
    </citation>
    <scope>NUCLEOTIDE SEQUENCE</scope>
    <source>
        <tissue evidence="1">Shoot tissue taken approximately 20 cm above the soil surface</tissue>
    </source>
</reference>
<organism evidence="1">
    <name type="scientific">Arundo donax</name>
    <name type="common">Giant reed</name>
    <name type="synonym">Donax arundinaceus</name>
    <dbReference type="NCBI Taxonomy" id="35708"/>
    <lineage>
        <taxon>Eukaryota</taxon>
        <taxon>Viridiplantae</taxon>
        <taxon>Streptophyta</taxon>
        <taxon>Embryophyta</taxon>
        <taxon>Tracheophyta</taxon>
        <taxon>Spermatophyta</taxon>
        <taxon>Magnoliopsida</taxon>
        <taxon>Liliopsida</taxon>
        <taxon>Poales</taxon>
        <taxon>Poaceae</taxon>
        <taxon>PACMAD clade</taxon>
        <taxon>Arundinoideae</taxon>
        <taxon>Arundineae</taxon>
        <taxon>Arundo</taxon>
    </lineage>
</organism>
<accession>A0A0A8Z0T1</accession>
<proteinExistence type="predicted"/>
<protein>
    <submittedName>
        <fullName evidence="1">Uncharacterized protein</fullName>
    </submittedName>
</protein>
<dbReference type="EMBL" id="GBRH01264901">
    <property type="protein sequence ID" value="JAD32994.1"/>
    <property type="molecule type" value="Transcribed_RNA"/>
</dbReference>
<evidence type="ECO:0000313" key="1">
    <source>
        <dbReference type="EMBL" id="JAD32994.1"/>
    </source>
</evidence>
<reference evidence="1" key="2">
    <citation type="journal article" date="2015" name="Data Brief">
        <title>Shoot transcriptome of the giant reed, Arundo donax.</title>
        <authorList>
            <person name="Barrero R.A."/>
            <person name="Guerrero F.D."/>
            <person name="Moolhuijzen P."/>
            <person name="Goolsby J.A."/>
            <person name="Tidwell J."/>
            <person name="Bellgard S.E."/>
            <person name="Bellgard M.I."/>
        </authorList>
    </citation>
    <scope>NUCLEOTIDE SEQUENCE</scope>
    <source>
        <tissue evidence="1">Shoot tissue taken approximately 20 cm above the soil surface</tissue>
    </source>
</reference>
<name>A0A0A8Z0T1_ARUDO</name>
<sequence length="49" mass="5610">MLPMLASQLGESYNLTSFFLSNSRFSASLKWQFLHVAVFFWLHVSLLGS</sequence>